<evidence type="ECO:0000313" key="2">
    <source>
        <dbReference type="Proteomes" id="UP000464718"/>
    </source>
</evidence>
<dbReference type="EMBL" id="CP034298">
    <property type="protein sequence ID" value="QHH09438.1"/>
    <property type="molecule type" value="Genomic_DNA"/>
</dbReference>
<evidence type="ECO:0000313" key="1">
    <source>
        <dbReference type="EMBL" id="QHH09438.1"/>
    </source>
</evidence>
<organism evidence="1 2">
    <name type="scientific">Vibrio parahaemolyticus</name>
    <dbReference type="NCBI Taxonomy" id="670"/>
    <lineage>
        <taxon>Bacteria</taxon>
        <taxon>Pseudomonadati</taxon>
        <taxon>Pseudomonadota</taxon>
        <taxon>Gammaproteobacteria</taxon>
        <taxon>Vibrionales</taxon>
        <taxon>Vibrionaceae</taxon>
        <taxon>Vibrio</taxon>
    </lineage>
</organism>
<proteinExistence type="predicted"/>
<dbReference type="RefSeq" id="WP_029860508.1">
    <property type="nucleotide sequence ID" value="NZ_CP010883.1"/>
</dbReference>
<name>A0AAX1FPU9_VIBPH</name>
<evidence type="ECO:0008006" key="3">
    <source>
        <dbReference type="Google" id="ProtNLM"/>
    </source>
</evidence>
<protein>
    <recommendedName>
        <fullName evidence="3">Distal tail protein</fullName>
    </recommendedName>
</protein>
<dbReference type="AlphaFoldDB" id="A0AAX1FPU9"/>
<accession>A0AAX1FPU9</accession>
<dbReference type="Proteomes" id="UP000464718">
    <property type="component" value="Chromosome i"/>
</dbReference>
<gene>
    <name evidence="1" type="ORF">EHC69_08625</name>
</gene>
<sequence length="193" mass="21055">MVKTIPTQLMITDVSITNYHRVYSTESISGIQYRRDSGVQWFKGSITLRAYGYENVRRLNGFLASLKGKLNEFALPLGGAYSNPQLAVEPYLNGNHSTGNTTISFTYNGTAITAGSVFNLPNDSKLYTVVEDVGGDGNYTIIPALRTDHVNLEQANFKAPIITALLDGNETTIEHEGNGQLASATISWSESLK</sequence>
<reference evidence="1 2" key="1">
    <citation type="submission" date="2018-12" db="EMBL/GenBank/DDBJ databases">
        <title>Genomic insights into the evolutionary origins and pathogenicity of five Vibrio parahaemolyticus strains isolated from the shrimp with acute hepatopancreatic necrosis disease (AHPND).</title>
        <authorList>
            <person name="Yang Q."/>
            <person name="Dong X."/>
            <person name="Xie G."/>
            <person name="Fu S."/>
            <person name="Zou P."/>
            <person name="Sun J."/>
            <person name="Wang Y."/>
            <person name="Huang J."/>
        </authorList>
    </citation>
    <scope>NUCLEOTIDE SEQUENCE [LARGE SCALE GENOMIC DNA]</scope>
    <source>
        <strain evidence="1 2">20160303005-1</strain>
    </source>
</reference>